<dbReference type="Proteomes" id="UP000199017">
    <property type="component" value="Unassembled WGS sequence"/>
</dbReference>
<dbReference type="InterPro" id="IPR051473">
    <property type="entry name" value="P2Ox-like"/>
</dbReference>
<comment type="cofactor">
    <cofactor evidence="1">
        <name>FAD</name>
        <dbReference type="ChEBI" id="CHEBI:57692"/>
    </cofactor>
</comment>
<proteinExistence type="inferred from homology"/>
<dbReference type="GO" id="GO:0050660">
    <property type="term" value="F:flavin adenine dinucleotide binding"/>
    <property type="evidence" value="ECO:0007669"/>
    <property type="project" value="InterPro"/>
</dbReference>
<dbReference type="InterPro" id="IPR000172">
    <property type="entry name" value="GMC_OxRdtase_N"/>
</dbReference>
<gene>
    <name evidence="7" type="ORF">SAMN05216352_102156</name>
</gene>
<dbReference type="Gene3D" id="3.50.50.60">
    <property type="entry name" value="FAD/NAD(P)-binding domain"/>
    <property type="match status" value="2"/>
</dbReference>
<dbReference type="InterPro" id="IPR036188">
    <property type="entry name" value="FAD/NAD-bd_sf"/>
</dbReference>
<dbReference type="PANTHER" id="PTHR42784:SF1">
    <property type="entry name" value="PYRANOSE 2-OXIDASE"/>
    <property type="match status" value="1"/>
</dbReference>
<dbReference type="STRING" id="930129.SAMN05216352_102156"/>
<dbReference type="EMBL" id="FNDU01000002">
    <property type="protein sequence ID" value="SDH67312.1"/>
    <property type="molecule type" value="Genomic_DNA"/>
</dbReference>
<keyword evidence="4" id="KW-0274">FAD</keyword>
<evidence type="ECO:0000256" key="1">
    <source>
        <dbReference type="ARBA" id="ARBA00001974"/>
    </source>
</evidence>
<protein>
    <submittedName>
        <fullName evidence="7">Choline dehydrogenase</fullName>
    </submittedName>
</protein>
<evidence type="ECO:0000256" key="2">
    <source>
        <dbReference type="ARBA" id="ARBA00010790"/>
    </source>
</evidence>
<dbReference type="PANTHER" id="PTHR42784">
    <property type="entry name" value="PYRANOSE 2-OXIDASE"/>
    <property type="match status" value="1"/>
</dbReference>
<dbReference type="SUPFAM" id="SSF54106">
    <property type="entry name" value="LysM domain"/>
    <property type="match status" value="1"/>
</dbReference>
<accession>A0A1G8EBK3</accession>
<keyword evidence="8" id="KW-1185">Reference proteome</keyword>
<evidence type="ECO:0000256" key="3">
    <source>
        <dbReference type="ARBA" id="ARBA00022630"/>
    </source>
</evidence>
<reference evidence="7 8" key="1">
    <citation type="submission" date="2016-10" db="EMBL/GenBank/DDBJ databases">
        <authorList>
            <person name="de Groot N.N."/>
        </authorList>
    </citation>
    <scope>NUCLEOTIDE SEQUENCE [LARGE SCALE GENOMIC DNA]</scope>
    <source>
        <strain evidence="8">P4B,CCM 7963,CECT 7998,DSM 25260,IBRC-M 10614,KCTC 13821</strain>
    </source>
</reference>
<keyword evidence="3" id="KW-0285">Flavoprotein</keyword>
<keyword evidence="5" id="KW-0560">Oxidoreductase</keyword>
<dbReference type="Pfam" id="PF05199">
    <property type="entry name" value="GMC_oxred_C"/>
    <property type="match status" value="1"/>
</dbReference>
<sequence>MNSYIAKDSDTLRSIAKKLRLDLDLLMAANPQILNPDHDITGQKVKLRPPINIPICKPLAPSTDQKHWIPLTSLEKMAKNEYDVIIVGTGAGGPATLWRLCEQWKREEKRIGIIERGDLLTSTHALNVPTMNATRKTDLYKNIGYSLGKYFTHFPGATEVFALGGRTLFWSGNSPRLHPIDMAKGPVTYKELLPYYNIAERVMNVTKEYTKDSMITTKMLEILRSSGFPDAMEMPMAVDLSGTKFGQVHSDAFFSAISFLAMALNQRPFDLAVRARAVEIYRENERATGIRVMSPEKKSYVIKAKNIVLSASTWETPRLLLNSGIKERSIGHYLMNHSKVVATPKVNRDDFPEMLGTLATLIPRKKKRPYQITVYGPELERYMWYSAYEEKPVLKDFKIGIEALGIVEPRFENHISLDPNRVDAYGVPEIKVHFSYSEKDMEIIIKMMNGVNHVISGIGESMTIKNEKSDLCLWVPGDDYHEMGTCRMGNDPLTSVTNRYGQIHRIPNLYVADNSVLPFSGAANPTLTTISLAIRTADYIINQLR</sequence>
<organism evidence="7 8">
    <name type="scientific">Alteribacillus bidgolensis</name>
    <dbReference type="NCBI Taxonomy" id="930129"/>
    <lineage>
        <taxon>Bacteria</taxon>
        <taxon>Bacillati</taxon>
        <taxon>Bacillota</taxon>
        <taxon>Bacilli</taxon>
        <taxon>Bacillales</taxon>
        <taxon>Bacillaceae</taxon>
        <taxon>Alteribacillus</taxon>
    </lineage>
</organism>
<dbReference type="InterPro" id="IPR007867">
    <property type="entry name" value="GMC_OxRtase_C"/>
</dbReference>
<feature type="domain" description="LysM" evidence="6">
    <location>
        <begin position="2"/>
        <end position="47"/>
    </location>
</feature>
<evidence type="ECO:0000313" key="7">
    <source>
        <dbReference type="EMBL" id="SDH67312.1"/>
    </source>
</evidence>
<dbReference type="PROSITE" id="PS51782">
    <property type="entry name" value="LYSM"/>
    <property type="match status" value="1"/>
</dbReference>
<dbReference type="SUPFAM" id="SSF51905">
    <property type="entry name" value="FAD/NAD(P)-binding domain"/>
    <property type="match status" value="1"/>
</dbReference>
<dbReference type="SUPFAM" id="SSF54373">
    <property type="entry name" value="FAD-linked reductases, C-terminal domain"/>
    <property type="match status" value="1"/>
</dbReference>
<evidence type="ECO:0000259" key="6">
    <source>
        <dbReference type="PROSITE" id="PS51782"/>
    </source>
</evidence>
<name>A0A1G8EBK3_9BACI</name>
<comment type="similarity">
    <text evidence="2">Belongs to the GMC oxidoreductase family.</text>
</comment>
<dbReference type="InterPro" id="IPR036779">
    <property type="entry name" value="LysM_dom_sf"/>
</dbReference>
<evidence type="ECO:0000256" key="4">
    <source>
        <dbReference type="ARBA" id="ARBA00022827"/>
    </source>
</evidence>
<dbReference type="Pfam" id="PF00732">
    <property type="entry name" value="GMC_oxred_N"/>
    <property type="match status" value="1"/>
</dbReference>
<dbReference type="GO" id="GO:0016614">
    <property type="term" value="F:oxidoreductase activity, acting on CH-OH group of donors"/>
    <property type="evidence" value="ECO:0007669"/>
    <property type="project" value="InterPro"/>
</dbReference>
<evidence type="ECO:0000256" key="5">
    <source>
        <dbReference type="ARBA" id="ARBA00023002"/>
    </source>
</evidence>
<dbReference type="AlphaFoldDB" id="A0A1G8EBK3"/>
<dbReference type="RefSeq" id="WP_245917844.1">
    <property type="nucleotide sequence ID" value="NZ_FNDU01000002.1"/>
</dbReference>
<dbReference type="Gene3D" id="3.10.350.10">
    <property type="entry name" value="LysM domain"/>
    <property type="match status" value="1"/>
</dbReference>
<dbReference type="InterPro" id="IPR018392">
    <property type="entry name" value="LysM"/>
</dbReference>
<evidence type="ECO:0000313" key="8">
    <source>
        <dbReference type="Proteomes" id="UP000199017"/>
    </source>
</evidence>